<protein>
    <recommendedName>
        <fullName evidence="6 20">ATP-dependent DNA helicase II subunit 2</fullName>
        <ecNumber evidence="5 20">3.6.4.12</ecNumber>
    </recommendedName>
</protein>
<dbReference type="InterPro" id="IPR036494">
    <property type="entry name" value="Ku_C_sf"/>
</dbReference>
<dbReference type="GO" id="GO:0006310">
    <property type="term" value="P:DNA recombination"/>
    <property type="evidence" value="ECO:0007669"/>
    <property type="project" value="UniProtKB-KW"/>
</dbReference>
<feature type="domain" description="Ku" evidence="21">
    <location>
        <begin position="295"/>
        <end position="432"/>
    </location>
</feature>
<evidence type="ECO:0000256" key="2">
    <source>
        <dbReference type="ARBA" id="ARBA00004574"/>
    </source>
</evidence>
<comment type="function">
    <text evidence="18">Single-stranded DNA-dependent ATP-dependent helicase. Involved in non-homologous end joining (NHEJ) DNA double strand break repair. DNA-binding is sequence-independent but has a high affinity to nicks in double-stranded DNA and to the ends of duplex DNA. Binds to naturally occurring chromosomal ends, and therefore provides chromosomal end protection. Required also for telomere recombination to repair telomeric ends in the absence of telomerase. KU70, of the KU70/KU80 heterodimer, binds to the stem loop of TLC1, the RNA component of telomerase. Involved in telomere maintenance. Interacts with telomeric repeats and subtelomeric sequences thereby controlling telomere length and protecting against subtelomeric rearrangement. Maintains telomeric chromatin, which is involved in silencing the expression of genes located at the telomere. Required for mating-type switching.</text>
</comment>
<dbReference type="EC" id="3.6.4.12" evidence="5 20"/>
<dbReference type="InParanoid" id="W2RIE6"/>
<evidence type="ECO:0000256" key="3">
    <source>
        <dbReference type="ARBA" id="ARBA00007726"/>
    </source>
</evidence>
<dbReference type="GO" id="GO:0000723">
    <property type="term" value="P:telomere maintenance"/>
    <property type="evidence" value="ECO:0007669"/>
    <property type="project" value="InterPro"/>
</dbReference>
<dbReference type="Gene3D" id="1.25.40.240">
    <property type="entry name" value="Ku, C-terminal domain"/>
    <property type="match status" value="1"/>
</dbReference>
<dbReference type="InterPro" id="IPR024193">
    <property type="entry name" value="Ku80"/>
</dbReference>
<keyword evidence="8 20" id="KW-0547">Nucleotide-binding</keyword>
<dbReference type="GO" id="GO:0003690">
    <property type="term" value="F:double-stranded DNA binding"/>
    <property type="evidence" value="ECO:0007669"/>
    <property type="project" value="TreeGrafter"/>
</dbReference>
<dbReference type="GO" id="GO:0005524">
    <property type="term" value="F:ATP binding"/>
    <property type="evidence" value="ECO:0007669"/>
    <property type="project" value="UniProtKB-UniRule"/>
</dbReference>
<accession>W2RIE6</accession>
<gene>
    <name evidence="22" type="ORF">HMPREF1541_08559</name>
</gene>
<keyword evidence="14 20" id="KW-0238">DNA-binding</keyword>
<evidence type="ECO:0000256" key="10">
    <source>
        <dbReference type="ARBA" id="ARBA00022801"/>
    </source>
</evidence>
<dbReference type="VEuPathDB" id="FungiDB:HMPREF1541_08559"/>
<dbReference type="GO" id="GO:0003684">
    <property type="term" value="F:damaged DNA binding"/>
    <property type="evidence" value="ECO:0007669"/>
    <property type="project" value="InterPro"/>
</dbReference>
<dbReference type="InterPro" id="IPR016194">
    <property type="entry name" value="SPOC-like_C_dom_sf"/>
</dbReference>
<evidence type="ECO:0000256" key="15">
    <source>
        <dbReference type="ARBA" id="ARBA00023172"/>
    </source>
</evidence>
<evidence type="ECO:0000256" key="11">
    <source>
        <dbReference type="ARBA" id="ARBA00022806"/>
    </source>
</evidence>
<keyword evidence="23" id="KW-1185">Reference proteome</keyword>
<sequence>MADKEANVFVIDVCRSMAKCHQGREQSDLDFTLQYVWDKVSGIVQTGRKTLQCGIVAMGSDRTENNMQNEDGYSNIAVIQPIAQILLPELQRLPKLLKPSNTPESQRDLLSGIIIGVDLILKHCKHLKYKKRLTVCTNGVGLLDDDQLQAVADQIKEEGIELIVLGIDFDDPEYGFKEEDKPAEKAKNEEALRELAEGSGGMFGTMQEAAEGLSRPEVKVTRPTPTYRGVLRLGDPENYDTALAIEVERYFKVSVRKPPTASSFAIKQDTSASDLANVEQHFQYTVKNENEVDGRQPVERDDLAKGYEYGRTAVYISQADENITKLETYSSYDILGFIPVENIERYMIIDNTTMLVPQKGNDKAAFALSSFTHALYELGSVAVARFVKKDMAEPAITLLSPLVEPDYECLIENTLPFAEDIRTYRFPPLDKVLTVSGKALKEHRNLPNDDLLQSMSDFVDSMSLIEGEEELLPMDDTFSPVLHTIEGAIKYRAIHPDQALPPKPELFSNYSHQPTHLQEAAKPALDRLIKAADVKKVPPKVKGRKRYREAEKPLSGLDIGALFKKENRPRTISADNAIPEFKQQFENPDDEGKIRNAVKQMQSIVEKLVTDSFGDQNYAQAVEMLSVVREEMKELEFPEIWTELMDGIKKKLKEGRLGGDRREWWYRVRMARLGLIEETEAKSGEVYPGGASKEEAQKFWRLDD</sequence>
<keyword evidence="12 20" id="KW-0067">ATP-binding</keyword>
<dbReference type="GO" id="GO:0003678">
    <property type="term" value="F:DNA helicase activity"/>
    <property type="evidence" value="ECO:0007669"/>
    <property type="project" value="UniProtKB-EC"/>
</dbReference>
<keyword evidence="9 20" id="KW-0227">DNA damage</keyword>
<keyword evidence="15 20" id="KW-0233">DNA recombination</keyword>
<evidence type="ECO:0000256" key="16">
    <source>
        <dbReference type="ARBA" id="ARBA00023204"/>
    </source>
</evidence>
<dbReference type="FunFam" id="1.10.1600.10:FF:000002">
    <property type="entry name" value="X-ray repair cross-complementing protein 5"/>
    <property type="match status" value="1"/>
</dbReference>
<evidence type="ECO:0000256" key="6">
    <source>
        <dbReference type="ARBA" id="ARBA00021792"/>
    </source>
</evidence>
<evidence type="ECO:0000256" key="19">
    <source>
        <dbReference type="ARBA" id="ARBA00047995"/>
    </source>
</evidence>
<evidence type="ECO:0000256" key="14">
    <source>
        <dbReference type="ARBA" id="ARBA00023125"/>
    </source>
</evidence>
<dbReference type="Pfam" id="PF02735">
    <property type="entry name" value="Ku"/>
    <property type="match status" value="1"/>
</dbReference>
<comment type="similarity">
    <text evidence="3 20">Belongs to the ku80 family.</text>
</comment>
<comment type="catalytic activity">
    <reaction evidence="19 20">
        <text>ATP + H2O = ADP + phosphate + H(+)</text>
        <dbReference type="Rhea" id="RHEA:13065"/>
        <dbReference type="ChEBI" id="CHEBI:15377"/>
        <dbReference type="ChEBI" id="CHEBI:15378"/>
        <dbReference type="ChEBI" id="CHEBI:30616"/>
        <dbReference type="ChEBI" id="CHEBI:43474"/>
        <dbReference type="ChEBI" id="CHEBI:456216"/>
        <dbReference type="EC" id="3.6.4.12"/>
    </reaction>
</comment>
<dbReference type="Pfam" id="PF03731">
    <property type="entry name" value="Ku_N"/>
    <property type="match status" value="1"/>
</dbReference>
<evidence type="ECO:0000313" key="22">
    <source>
        <dbReference type="EMBL" id="ETN36282.1"/>
    </source>
</evidence>
<comment type="subcellular location">
    <subcellularLocation>
        <location evidence="2">Chromosome</location>
        <location evidence="2">Telomere</location>
    </subcellularLocation>
    <subcellularLocation>
        <location evidence="1 20">Nucleus</location>
    </subcellularLocation>
</comment>
<evidence type="ECO:0000256" key="17">
    <source>
        <dbReference type="ARBA" id="ARBA00023242"/>
    </source>
</evidence>
<dbReference type="PIRSF" id="PIRSF016570">
    <property type="entry name" value="Ku80"/>
    <property type="match status" value="1"/>
</dbReference>
<dbReference type="GO" id="GO:0016887">
    <property type="term" value="F:ATP hydrolysis activity"/>
    <property type="evidence" value="ECO:0007669"/>
    <property type="project" value="RHEA"/>
</dbReference>
<evidence type="ECO:0000313" key="23">
    <source>
        <dbReference type="Proteomes" id="UP000030752"/>
    </source>
</evidence>
<dbReference type="AlphaFoldDB" id="W2RIE6"/>
<dbReference type="Gene3D" id="3.40.50.410">
    <property type="entry name" value="von Willebrand factor, type A domain"/>
    <property type="match status" value="1"/>
</dbReference>
<dbReference type="InterPro" id="IPR005161">
    <property type="entry name" value="Ku_N"/>
</dbReference>
<dbReference type="GO" id="GO:0000781">
    <property type="term" value="C:chromosome, telomeric region"/>
    <property type="evidence" value="ECO:0007669"/>
    <property type="project" value="UniProtKB-SubCell"/>
</dbReference>
<dbReference type="Proteomes" id="UP000030752">
    <property type="component" value="Unassembled WGS sequence"/>
</dbReference>
<dbReference type="Gene3D" id="1.10.1600.10">
    <property type="match status" value="1"/>
</dbReference>
<dbReference type="GO" id="GO:0042162">
    <property type="term" value="F:telomeric DNA binding"/>
    <property type="evidence" value="ECO:0007669"/>
    <property type="project" value="InterPro"/>
</dbReference>
<dbReference type="Gene3D" id="2.40.290.10">
    <property type="match status" value="1"/>
</dbReference>
<dbReference type="CDD" id="cd00873">
    <property type="entry name" value="KU80"/>
    <property type="match status" value="1"/>
</dbReference>
<dbReference type="FunFam" id="3.40.50.410:FF:000073">
    <property type="entry name" value="ATP-dependent DNA helicase II subunit 2"/>
    <property type="match status" value="1"/>
</dbReference>
<dbReference type="GeneID" id="19975898"/>
<evidence type="ECO:0000256" key="20">
    <source>
        <dbReference type="PIRNR" id="PIRNR016570"/>
    </source>
</evidence>
<keyword evidence="10 20" id="KW-0378">Hydrolase</keyword>
<dbReference type="HOGENOM" id="CLU_010975_1_1_1"/>
<dbReference type="PANTHER" id="PTHR12604">
    <property type="entry name" value="KU AUTOANTIGEN DNA HELICASE"/>
    <property type="match status" value="1"/>
</dbReference>
<dbReference type="eggNOG" id="KOG2326">
    <property type="taxonomic scope" value="Eukaryota"/>
</dbReference>
<dbReference type="OrthoDB" id="30826at2759"/>
<evidence type="ECO:0000256" key="13">
    <source>
        <dbReference type="ARBA" id="ARBA00022895"/>
    </source>
</evidence>
<proteinExistence type="inferred from homology"/>
<name>W2RIE6_CYPE1</name>
<organism evidence="22 23">
    <name type="scientific">Cyphellophora europaea (strain CBS 101466)</name>
    <name type="common">Phialophora europaea</name>
    <dbReference type="NCBI Taxonomy" id="1220924"/>
    <lineage>
        <taxon>Eukaryota</taxon>
        <taxon>Fungi</taxon>
        <taxon>Dikarya</taxon>
        <taxon>Ascomycota</taxon>
        <taxon>Pezizomycotina</taxon>
        <taxon>Eurotiomycetes</taxon>
        <taxon>Chaetothyriomycetidae</taxon>
        <taxon>Chaetothyriales</taxon>
        <taxon>Cyphellophoraceae</taxon>
        <taxon>Cyphellophora</taxon>
    </lineage>
</organism>
<comment type="subunit">
    <text evidence="4">Heterodimer of Ku70 and Ku80.</text>
</comment>
<keyword evidence="11 20" id="KW-0347">Helicase</keyword>
<evidence type="ECO:0000256" key="4">
    <source>
        <dbReference type="ARBA" id="ARBA00011584"/>
    </source>
</evidence>
<dbReference type="PANTHER" id="PTHR12604:SF4">
    <property type="entry name" value="X-RAY REPAIR CROSS-COMPLEMENTING PROTEIN 5"/>
    <property type="match status" value="1"/>
</dbReference>
<dbReference type="InterPro" id="IPR006164">
    <property type="entry name" value="DNA_bd_Ku70/Ku80"/>
</dbReference>
<keyword evidence="16 20" id="KW-0234">DNA repair</keyword>
<dbReference type="InterPro" id="IPR036465">
    <property type="entry name" value="vWFA_dom_sf"/>
</dbReference>
<dbReference type="EMBL" id="KB822725">
    <property type="protein sequence ID" value="ETN36282.1"/>
    <property type="molecule type" value="Genomic_DNA"/>
</dbReference>
<dbReference type="InterPro" id="IPR014893">
    <property type="entry name" value="Ku_PK_bind"/>
</dbReference>
<evidence type="ECO:0000256" key="9">
    <source>
        <dbReference type="ARBA" id="ARBA00022763"/>
    </source>
</evidence>
<keyword evidence="13" id="KW-0779">Telomere</keyword>
<evidence type="ECO:0000256" key="12">
    <source>
        <dbReference type="ARBA" id="ARBA00022840"/>
    </source>
</evidence>
<keyword evidence="7" id="KW-0158">Chromosome</keyword>
<evidence type="ECO:0000256" key="5">
    <source>
        <dbReference type="ARBA" id="ARBA00012551"/>
    </source>
</evidence>
<dbReference type="SUPFAM" id="SSF53300">
    <property type="entry name" value="vWA-like"/>
    <property type="match status" value="1"/>
</dbReference>
<dbReference type="Pfam" id="PF08785">
    <property type="entry name" value="Ku_PK_bind"/>
    <property type="match status" value="1"/>
</dbReference>
<evidence type="ECO:0000256" key="1">
    <source>
        <dbReference type="ARBA" id="ARBA00004123"/>
    </source>
</evidence>
<reference evidence="22 23" key="1">
    <citation type="submission" date="2013-03" db="EMBL/GenBank/DDBJ databases">
        <title>The Genome Sequence of Phialophora europaea CBS 101466.</title>
        <authorList>
            <consortium name="The Broad Institute Genomics Platform"/>
            <person name="Cuomo C."/>
            <person name="de Hoog S."/>
            <person name="Gorbushina A."/>
            <person name="Walker B."/>
            <person name="Young S.K."/>
            <person name="Zeng Q."/>
            <person name="Gargeya S."/>
            <person name="Fitzgerald M."/>
            <person name="Haas B."/>
            <person name="Abouelleil A."/>
            <person name="Allen A.W."/>
            <person name="Alvarado L."/>
            <person name="Arachchi H.M."/>
            <person name="Berlin A.M."/>
            <person name="Chapman S.B."/>
            <person name="Gainer-Dewar J."/>
            <person name="Goldberg J."/>
            <person name="Griggs A."/>
            <person name="Gujja S."/>
            <person name="Hansen M."/>
            <person name="Howarth C."/>
            <person name="Imamovic A."/>
            <person name="Ireland A."/>
            <person name="Larimer J."/>
            <person name="McCowan C."/>
            <person name="Murphy C."/>
            <person name="Pearson M."/>
            <person name="Poon T.W."/>
            <person name="Priest M."/>
            <person name="Roberts A."/>
            <person name="Saif S."/>
            <person name="Shea T."/>
            <person name="Sisk P."/>
            <person name="Sykes S."/>
            <person name="Wortman J."/>
            <person name="Nusbaum C."/>
            <person name="Birren B."/>
        </authorList>
    </citation>
    <scope>NUCLEOTIDE SEQUENCE [LARGE SCALE GENOMIC DNA]</scope>
    <source>
        <strain evidence="22 23">CBS 101466</strain>
    </source>
</reference>
<dbReference type="STRING" id="1220924.W2RIE6"/>
<dbReference type="SUPFAM" id="SSF101420">
    <property type="entry name" value="C-terminal domain of Ku80"/>
    <property type="match status" value="1"/>
</dbReference>
<evidence type="ECO:0000256" key="18">
    <source>
        <dbReference type="ARBA" id="ARBA00024890"/>
    </source>
</evidence>
<keyword evidence="17 20" id="KW-0539">Nucleus</keyword>
<dbReference type="SMART" id="SM00559">
    <property type="entry name" value="Ku78"/>
    <property type="match status" value="1"/>
</dbReference>
<dbReference type="RefSeq" id="XP_008721100.1">
    <property type="nucleotide sequence ID" value="XM_008722878.1"/>
</dbReference>
<evidence type="ECO:0000259" key="21">
    <source>
        <dbReference type="SMART" id="SM00559"/>
    </source>
</evidence>
<dbReference type="GO" id="GO:0043564">
    <property type="term" value="C:Ku70:Ku80 complex"/>
    <property type="evidence" value="ECO:0007669"/>
    <property type="project" value="InterPro"/>
</dbReference>
<dbReference type="GO" id="GO:0006303">
    <property type="term" value="P:double-strand break repair via nonhomologous end joining"/>
    <property type="evidence" value="ECO:0007669"/>
    <property type="project" value="InterPro"/>
</dbReference>
<evidence type="ECO:0000256" key="7">
    <source>
        <dbReference type="ARBA" id="ARBA00022454"/>
    </source>
</evidence>
<evidence type="ECO:0000256" key="8">
    <source>
        <dbReference type="ARBA" id="ARBA00022741"/>
    </source>
</evidence>
<dbReference type="SUPFAM" id="SSF100939">
    <property type="entry name" value="SPOC domain-like"/>
    <property type="match status" value="1"/>
</dbReference>